<feature type="compositionally biased region" description="Low complexity" evidence="1">
    <location>
        <begin position="54"/>
        <end position="65"/>
    </location>
</feature>
<sequence length="309" mass="34647">MRLFNQRPRRTVLAQGTQPERLRSRAVAPCKEDPCQRPSPSLEINTPLDSVAISTSPSSNYSSPPRQKRLHRRSLSFESTLSRFSVSLPTLSLACSQPQPRSRSCSPKPAPATTGAHLRVSRQNAVSQERTNDTLSLASIDHHHLPRTANGQYPDNKHNTGNADEDQKKDDVPSKVSDETDPDCSHQGNKNKTNMSRALVLDRNRGQSRPDFDTMSVQDSIADLSKLSTSERKPSETLPVPDGRRRSQRVINRKRLAQDHSAFASRPNKKLLTTRALKEIKAAENCLLKDDWRNDHDPLARSELSMPKR</sequence>
<name>A0A9P6FLP8_9FUNG</name>
<evidence type="ECO:0000313" key="2">
    <source>
        <dbReference type="EMBL" id="KAF9577544.1"/>
    </source>
</evidence>
<organism evidence="2 3">
    <name type="scientific">Lunasporangiospora selenospora</name>
    <dbReference type="NCBI Taxonomy" id="979761"/>
    <lineage>
        <taxon>Eukaryota</taxon>
        <taxon>Fungi</taxon>
        <taxon>Fungi incertae sedis</taxon>
        <taxon>Mucoromycota</taxon>
        <taxon>Mortierellomycotina</taxon>
        <taxon>Mortierellomycetes</taxon>
        <taxon>Mortierellales</taxon>
        <taxon>Mortierellaceae</taxon>
        <taxon>Lunasporangiospora</taxon>
    </lineage>
</organism>
<reference evidence="2" key="1">
    <citation type="journal article" date="2020" name="Fungal Divers.">
        <title>Resolving the Mortierellaceae phylogeny through synthesis of multi-gene phylogenetics and phylogenomics.</title>
        <authorList>
            <person name="Vandepol N."/>
            <person name="Liber J."/>
            <person name="Desiro A."/>
            <person name="Na H."/>
            <person name="Kennedy M."/>
            <person name="Barry K."/>
            <person name="Grigoriev I.V."/>
            <person name="Miller A.N."/>
            <person name="O'Donnell K."/>
            <person name="Stajich J.E."/>
            <person name="Bonito G."/>
        </authorList>
    </citation>
    <scope>NUCLEOTIDE SEQUENCE</scope>
    <source>
        <strain evidence="2">KOD1015</strain>
    </source>
</reference>
<feature type="compositionally biased region" description="Polar residues" evidence="1">
    <location>
        <begin position="121"/>
        <end position="137"/>
    </location>
</feature>
<gene>
    <name evidence="2" type="ORF">BGW38_007170</name>
</gene>
<proteinExistence type="predicted"/>
<comment type="caution">
    <text evidence="2">The sequence shown here is derived from an EMBL/GenBank/DDBJ whole genome shotgun (WGS) entry which is preliminary data.</text>
</comment>
<dbReference type="EMBL" id="JAABOA010004685">
    <property type="protein sequence ID" value="KAF9577544.1"/>
    <property type="molecule type" value="Genomic_DNA"/>
</dbReference>
<feature type="compositionally biased region" description="Polar residues" evidence="1">
    <location>
        <begin position="38"/>
        <end position="48"/>
    </location>
</feature>
<feature type="region of interest" description="Disordered" evidence="1">
    <location>
        <begin position="94"/>
        <end position="197"/>
    </location>
</feature>
<accession>A0A9P6FLP8</accession>
<evidence type="ECO:0000256" key="1">
    <source>
        <dbReference type="SAM" id="MobiDB-lite"/>
    </source>
</evidence>
<keyword evidence="3" id="KW-1185">Reference proteome</keyword>
<evidence type="ECO:0000313" key="3">
    <source>
        <dbReference type="Proteomes" id="UP000780801"/>
    </source>
</evidence>
<feature type="region of interest" description="Disordered" evidence="1">
    <location>
        <begin position="1"/>
        <end position="73"/>
    </location>
</feature>
<feature type="compositionally biased region" description="Basic and acidic residues" evidence="1">
    <location>
        <begin position="165"/>
        <end position="178"/>
    </location>
</feature>
<dbReference type="AlphaFoldDB" id="A0A9P6FLP8"/>
<dbReference type="Proteomes" id="UP000780801">
    <property type="component" value="Unassembled WGS sequence"/>
</dbReference>
<feature type="compositionally biased region" description="Low complexity" evidence="1">
    <location>
        <begin position="95"/>
        <end position="107"/>
    </location>
</feature>
<protein>
    <submittedName>
        <fullName evidence="2">Uncharacterized protein</fullName>
    </submittedName>
</protein>
<feature type="non-terminal residue" evidence="2">
    <location>
        <position position="309"/>
    </location>
</feature>
<feature type="compositionally biased region" description="Polar residues" evidence="1">
    <location>
        <begin position="186"/>
        <end position="196"/>
    </location>
</feature>